<evidence type="ECO:0008006" key="4">
    <source>
        <dbReference type="Google" id="ProtNLM"/>
    </source>
</evidence>
<evidence type="ECO:0000313" key="3">
    <source>
        <dbReference type="Proteomes" id="UP000326554"/>
    </source>
</evidence>
<gene>
    <name evidence="2" type="ORF">F3S47_14580</name>
</gene>
<evidence type="ECO:0000313" key="2">
    <source>
        <dbReference type="EMBL" id="KAA9006988.1"/>
    </source>
</evidence>
<feature type="compositionally biased region" description="Pro residues" evidence="1">
    <location>
        <begin position="37"/>
        <end position="47"/>
    </location>
</feature>
<name>A0A5J5GGX7_9RHOB</name>
<dbReference type="AlphaFoldDB" id="A0A5J5GGX7"/>
<comment type="caution">
    <text evidence="2">The sequence shown here is derived from an EMBL/GenBank/DDBJ whole genome shotgun (WGS) entry which is preliminary data.</text>
</comment>
<dbReference type="PROSITE" id="PS51257">
    <property type="entry name" value="PROKAR_LIPOPROTEIN"/>
    <property type="match status" value="1"/>
</dbReference>
<keyword evidence="3" id="KW-1185">Reference proteome</keyword>
<dbReference type="EMBL" id="VYQE01000004">
    <property type="protein sequence ID" value="KAA9006988.1"/>
    <property type="molecule type" value="Genomic_DNA"/>
</dbReference>
<feature type="region of interest" description="Disordered" evidence="1">
    <location>
        <begin position="26"/>
        <end position="57"/>
    </location>
</feature>
<sequence>MKMRALLACLALAACDESMLMTTGPVTVGEETAGAAAPPPPPPPFQPRQPEVGDNSDPCGAGSYLGLIGRDASTVGIGESEQLRFLRPGMEAGEVAVPSRITVVVEPSGMISRVYCG</sequence>
<evidence type="ECO:0000256" key="1">
    <source>
        <dbReference type="SAM" id="MobiDB-lite"/>
    </source>
</evidence>
<proteinExistence type="predicted"/>
<dbReference type="Proteomes" id="UP000326554">
    <property type="component" value="Unassembled WGS sequence"/>
</dbReference>
<protein>
    <recommendedName>
        <fullName evidence="4">Peptidase inhibitor I78 family protein</fullName>
    </recommendedName>
</protein>
<organism evidence="2 3">
    <name type="scientific">Histidinibacterium aquaticum</name>
    <dbReference type="NCBI Taxonomy" id="2613962"/>
    <lineage>
        <taxon>Bacteria</taxon>
        <taxon>Pseudomonadati</taxon>
        <taxon>Pseudomonadota</taxon>
        <taxon>Alphaproteobacteria</taxon>
        <taxon>Rhodobacterales</taxon>
        <taxon>Paracoccaceae</taxon>
        <taxon>Histidinibacterium</taxon>
    </lineage>
</organism>
<accession>A0A5J5GGX7</accession>
<reference evidence="2 3" key="1">
    <citation type="submission" date="2019-09" db="EMBL/GenBank/DDBJ databases">
        <authorList>
            <person name="Park J.-S."/>
            <person name="Choi H.-J."/>
        </authorList>
    </citation>
    <scope>NUCLEOTIDE SEQUENCE [LARGE SCALE GENOMIC DNA]</scope>
    <source>
        <strain evidence="2 3">176SS1-4</strain>
    </source>
</reference>